<organism evidence="1 2">
    <name type="scientific">Gilvimarinus japonicus</name>
    <dbReference type="NCBI Taxonomy" id="1796469"/>
    <lineage>
        <taxon>Bacteria</taxon>
        <taxon>Pseudomonadati</taxon>
        <taxon>Pseudomonadota</taxon>
        <taxon>Gammaproteobacteria</taxon>
        <taxon>Cellvibrionales</taxon>
        <taxon>Cellvibrionaceae</taxon>
        <taxon>Gilvimarinus</taxon>
    </lineage>
</organism>
<proteinExistence type="predicted"/>
<evidence type="ECO:0008006" key="3">
    <source>
        <dbReference type="Google" id="ProtNLM"/>
    </source>
</evidence>
<sequence>MSETLNLNECAMRLGTSRDFVDTMVSKGRLHPDANGRIAACELDEFEVLLNKLRGGGIAAMVDAVDKNL</sequence>
<evidence type="ECO:0000313" key="2">
    <source>
        <dbReference type="Proteomes" id="UP001595548"/>
    </source>
</evidence>
<evidence type="ECO:0000313" key="1">
    <source>
        <dbReference type="EMBL" id="MFC3154474.1"/>
    </source>
</evidence>
<gene>
    <name evidence="1" type="ORF">ACFOEB_04600</name>
</gene>
<dbReference type="EMBL" id="JBHRTL010000004">
    <property type="protein sequence ID" value="MFC3154474.1"/>
    <property type="molecule type" value="Genomic_DNA"/>
</dbReference>
<accession>A0ABV7HKY1</accession>
<comment type="caution">
    <text evidence="1">The sequence shown here is derived from an EMBL/GenBank/DDBJ whole genome shotgun (WGS) entry which is preliminary data.</text>
</comment>
<name>A0ABV7HKY1_9GAMM</name>
<keyword evidence="2" id="KW-1185">Reference proteome</keyword>
<dbReference type="RefSeq" id="WP_382414741.1">
    <property type="nucleotide sequence ID" value="NZ_AP031500.1"/>
</dbReference>
<reference evidence="2" key="1">
    <citation type="journal article" date="2019" name="Int. J. Syst. Evol. Microbiol.">
        <title>The Global Catalogue of Microorganisms (GCM) 10K type strain sequencing project: providing services to taxonomists for standard genome sequencing and annotation.</title>
        <authorList>
            <consortium name="The Broad Institute Genomics Platform"/>
            <consortium name="The Broad Institute Genome Sequencing Center for Infectious Disease"/>
            <person name="Wu L."/>
            <person name="Ma J."/>
        </authorList>
    </citation>
    <scope>NUCLEOTIDE SEQUENCE [LARGE SCALE GENOMIC DNA]</scope>
    <source>
        <strain evidence="2">KCTC 52141</strain>
    </source>
</reference>
<protein>
    <recommendedName>
        <fullName evidence="3">Helix-turn-helix domain-containing protein</fullName>
    </recommendedName>
</protein>
<dbReference type="Proteomes" id="UP001595548">
    <property type="component" value="Unassembled WGS sequence"/>
</dbReference>